<evidence type="ECO:0000313" key="3">
    <source>
        <dbReference type="Proteomes" id="UP000683310"/>
    </source>
</evidence>
<name>A0ABX8CT57_9NOCA</name>
<keyword evidence="1" id="KW-0472">Membrane</keyword>
<evidence type="ECO:0000313" key="2">
    <source>
        <dbReference type="EMBL" id="QVI22044.1"/>
    </source>
</evidence>
<keyword evidence="3" id="KW-1185">Reference proteome</keyword>
<reference evidence="2 3" key="1">
    <citation type="submission" date="2021-04" db="EMBL/GenBank/DDBJ databases">
        <title>Nocardia tengchongensis.</title>
        <authorList>
            <person name="Zhuang k."/>
            <person name="Ran Y."/>
            <person name="Li W."/>
        </authorList>
    </citation>
    <scope>NUCLEOTIDE SEQUENCE [LARGE SCALE GENOMIC DNA]</scope>
    <source>
        <strain evidence="2 3">CFH S0057</strain>
    </source>
</reference>
<proteinExistence type="predicted"/>
<evidence type="ECO:0000256" key="1">
    <source>
        <dbReference type="SAM" id="Phobius"/>
    </source>
</evidence>
<keyword evidence="1" id="KW-0812">Transmembrane</keyword>
<organism evidence="2 3">
    <name type="scientific">Nocardia tengchongensis</name>
    <dbReference type="NCBI Taxonomy" id="2055889"/>
    <lineage>
        <taxon>Bacteria</taxon>
        <taxon>Bacillati</taxon>
        <taxon>Actinomycetota</taxon>
        <taxon>Actinomycetes</taxon>
        <taxon>Mycobacteriales</taxon>
        <taxon>Nocardiaceae</taxon>
        <taxon>Nocardia</taxon>
    </lineage>
</organism>
<feature type="transmembrane region" description="Helical" evidence="1">
    <location>
        <begin position="9"/>
        <end position="26"/>
    </location>
</feature>
<accession>A0ABX8CT57</accession>
<dbReference type="Proteomes" id="UP000683310">
    <property type="component" value="Chromosome"/>
</dbReference>
<protein>
    <submittedName>
        <fullName evidence="2">Uncharacterized protein</fullName>
    </submittedName>
</protein>
<keyword evidence="1" id="KW-1133">Transmembrane helix</keyword>
<dbReference type="EMBL" id="CP074371">
    <property type="protein sequence ID" value="QVI22044.1"/>
    <property type="molecule type" value="Genomic_DNA"/>
</dbReference>
<dbReference type="RefSeq" id="WP_213558133.1">
    <property type="nucleotide sequence ID" value="NZ_JBHTCI010000004.1"/>
</dbReference>
<gene>
    <name evidence="2" type="ORF">KHQ06_02495</name>
</gene>
<sequence length="49" mass="5694">MGRHPQRTPLYGALMLVGVMLTGLWVRDWPWLWLRALGFIAKRGEAERS</sequence>